<organism evidence="3 4">
    <name type="scientific">Pleurotus eryngii</name>
    <name type="common">Boletus of the steppes</name>
    <dbReference type="NCBI Taxonomy" id="5323"/>
    <lineage>
        <taxon>Eukaryota</taxon>
        <taxon>Fungi</taxon>
        <taxon>Dikarya</taxon>
        <taxon>Basidiomycota</taxon>
        <taxon>Agaricomycotina</taxon>
        <taxon>Agaricomycetes</taxon>
        <taxon>Agaricomycetidae</taxon>
        <taxon>Agaricales</taxon>
        <taxon>Pleurotineae</taxon>
        <taxon>Pleurotaceae</taxon>
        <taxon>Pleurotus</taxon>
    </lineage>
</organism>
<comment type="caution">
    <text evidence="3">The sequence shown here is derived from an EMBL/GenBank/DDBJ whole genome shotgun (WGS) entry which is preliminary data.</text>
</comment>
<dbReference type="OrthoDB" id="2752996at2759"/>
<evidence type="ECO:0000256" key="1">
    <source>
        <dbReference type="SAM" id="MobiDB-lite"/>
    </source>
</evidence>
<accession>A0A9P5ZKW8</accession>
<dbReference type="AlphaFoldDB" id="A0A9P5ZKW8"/>
<dbReference type="EMBL" id="MU154681">
    <property type="protein sequence ID" value="KAF9489155.1"/>
    <property type="molecule type" value="Genomic_DNA"/>
</dbReference>
<dbReference type="GO" id="GO:0004523">
    <property type="term" value="F:RNA-DNA hybrid ribonuclease activity"/>
    <property type="evidence" value="ECO:0007669"/>
    <property type="project" value="InterPro"/>
</dbReference>
<dbReference type="Proteomes" id="UP000807025">
    <property type="component" value="Unassembled WGS sequence"/>
</dbReference>
<dbReference type="GO" id="GO:0003676">
    <property type="term" value="F:nucleic acid binding"/>
    <property type="evidence" value="ECO:0007669"/>
    <property type="project" value="InterPro"/>
</dbReference>
<feature type="region of interest" description="Disordered" evidence="1">
    <location>
        <begin position="1"/>
        <end position="31"/>
    </location>
</feature>
<name>A0A9P5ZKW8_PLEER</name>
<sequence length="187" mass="20780">MPIWGLQSNPTAHWMRGPVSPDSQNKDEDQEEEWQFFQPQTIMARSLQEAFRVFTEGDSYSLLPGVAPRAAGNILDGVCTVHLATDSSCKDQGEKTVKAGVEVFYAEGDPRNSAIRVPSTISQTNQVVEMLALHKAIRTNLSEDMLKIESDPRYTINVVNRGPTKMEDEGYLDAPNTDLIKRTVGLL</sequence>
<proteinExistence type="predicted"/>
<evidence type="ECO:0000313" key="4">
    <source>
        <dbReference type="Proteomes" id="UP000807025"/>
    </source>
</evidence>
<evidence type="ECO:0000259" key="2">
    <source>
        <dbReference type="Pfam" id="PF00075"/>
    </source>
</evidence>
<keyword evidence="4" id="KW-1185">Reference proteome</keyword>
<feature type="compositionally biased region" description="Polar residues" evidence="1">
    <location>
        <begin position="1"/>
        <end position="11"/>
    </location>
</feature>
<evidence type="ECO:0000313" key="3">
    <source>
        <dbReference type="EMBL" id="KAF9489155.1"/>
    </source>
</evidence>
<dbReference type="SUPFAM" id="SSF53098">
    <property type="entry name" value="Ribonuclease H-like"/>
    <property type="match status" value="1"/>
</dbReference>
<protein>
    <recommendedName>
        <fullName evidence="2">RNase H type-1 domain-containing protein</fullName>
    </recommendedName>
</protein>
<dbReference type="InterPro" id="IPR036397">
    <property type="entry name" value="RNaseH_sf"/>
</dbReference>
<gene>
    <name evidence="3" type="ORF">BDN71DRAFT_1435606</name>
</gene>
<reference evidence="3" key="1">
    <citation type="submission" date="2020-11" db="EMBL/GenBank/DDBJ databases">
        <authorList>
            <consortium name="DOE Joint Genome Institute"/>
            <person name="Ahrendt S."/>
            <person name="Riley R."/>
            <person name="Andreopoulos W."/>
            <person name="Labutti K."/>
            <person name="Pangilinan J."/>
            <person name="Ruiz-Duenas F.J."/>
            <person name="Barrasa J.M."/>
            <person name="Sanchez-Garcia M."/>
            <person name="Camarero S."/>
            <person name="Miyauchi S."/>
            <person name="Serrano A."/>
            <person name="Linde D."/>
            <person name="Babiker R."/>
            <person name="Drula E."/>
            <person name="Ayuso-Fernandez I."/>
            <person name="Pacheco R."/>
            <person name="Padilla G."/>
            <person name="Ferreira P."/>
            <person name="Barriuso J."/>
            <person name="Kellner H."/>
            <person name="Castanera R."/>
            <person name="Alfaro M."/>
            <person name="Ramirez L."/>
            <person name="Pisabarro A.G."/>
            <person name="Kuo A."/>
            <person name="Tritt A."/>
            <person name="Lipzen A."/>
            <person name="He G."/>
            <person name="Yan M."/>
            <person name="Ng V."/>
            <person name="Cullen D."/>
            <person name="Martin F."/>
            <person name="Rosso M.-N."/>
            <person name="Henrissat B."/>
            <person name="Hibbett D."/>
            <person name="Martinez A.T."/>
            <person name="Grigoriev I.V."/>
        </authorList>
    </citation>
    <scope>NUCLEOTIDE SEQUENCE</scope>
    <source>
        <strain evidence="3">ATCC 90797</strain>
    </source>
</reference>
<feature type="domain" description="RNase H type-1" evidence="2">
    <location>
        <begin position="81"/>
        <end position="161"/>
    </location>
</feature>
<dbReference type="Pfam" id="PF00075">
    <property type="entry name" value="RNase_H"/>
    <property type="match status" value="1"/>
</dbReference>
<dbReference type="InterPro" id="IPR002156">
    <property type="entry name" value="RNaseH_domain"/>
</dbReference>
<dbReference type="Gene3D" id="3.30.420.10">
    <property type="entry name" value="Ribonuclease H-like superfamily/Ribonuclease H"/>
    <property type="match status" value="1"/>
</dbReference>
<dbReference type="InterPro" id="IPR012337">
    <property type="entry name" value="RNaseH-like_sf"/>
</dbReference>